<dbReference type="SMART" id="SM00331">
    <property type="entry name" value="PP2C_SIG"/>
    <property type="match status" value="1"/>
</dbReference>
<evidence type="ECO:0000313" key="18">
    <source>
        <dbReference type="EMBL" id="NYI11816.1"/>
    </source>
</evidence>
<dbReference type="Gene3D" id="3.60.40.10">
    <property type="entry name" value="PPM-type phosphatase domain"/>
    <property type="match status" value="1"/>
</dbReference>
<keyword evidence="7" id="KW-0378">Hydrolase</keyword>
<evidence type="ECO:0000256" key="9">
    <source>
        <dbReference type="ARBA" id="ARBA00022842"/>
    </source>
</evidence>
<protein>
    <recommendedName>
        <fullName evidence="1">protein-serine/threonine phosphatase</fullName>
        <ecNumber evidence="1">3.1.3.16</ecNumber>
    </recommendedName>
    <alternativeName>
        <fullName evidence="15">Protein-serine/threonine phosphatase</fullName>
    </alternativeName>
    <alternativeName>
        <fullName evidence="14">Serine/threonine-protein kinase</fullName>
    </alternativeName>
</protein>
<keyword evidence="19" id="KW-1185">Reference proteome</keyword>
<evidence type="ECO:0000256" key="14">
    <source>
        <dbReference type="ARBA" id="ARBA00075117"/>
    </source>
</evidence>
<dbReference type="GO" id="GO:0004722">
    <property type="term" value="F:protein serine/threonine phosphatase activity"/>
    <property type="evidence" value="ECO:0007669"/>
    <property type="project" value="UniProtKB-EC"/>
</dbReference>
<keyword evidence="6" id="KW-0418">Kinase</keyword>
<feature type="domain" description="GAF" evidence="16">
    <location>
        <begin position="179"/>
        <end position="349"/>
    </location>
</feature>
<evidence type="ECO:0000256" key="4">
    <source>
        <dbReference type="ARBA" id="ARBA00022723"/>
    </source>
</evidence>
<comment type="catalytic activity">
    <reaction evidence="12">
        <text>O-phospho-L-seryl-[protein] + H2O = L-seryl-[protein] + phosphate</text>
        <dbReference type="Rhea" id="RHEA:20629"/>
        <dbReference type="Rhea" id="RHEA-COMP:9863"/>
        <dbReference type="Rhea" id="RHEA-COMP:11604"/>
        <dbReference type="ChEBI" id="CHEBI:15377"/>
        <dbReference type="ChEBI" id="CHEBI:29999"/>
        <dbReference type="ChEBI" id="CHEBI:43474"/>
        <dbReference type="ChEBI" id="CHEBI:83421"/>
        <dbReference type="EC" id="3.1.3.16"/>
    </reaction>
</comment>
<evidence type="ECO:0000256" key="1">
    <source>
        <dbReference type="ARBA" id="ARBA00013081"/>
    </source>
</evidence>
<dbReference type="SMART" id="SM00065">
    <property type="entry name" value="GAF"/>
    <property type="match status" value="2"/>
</dbReference>
<feature type="domain" description="GAF" evidence="16">
    <location>
        <begin position="12"/>
        <end position="158"/>
    </location>
</feature>
<dbReference type="Proteomes" id="UP000537326">
    <property type="component" value="Unassembled WGS sequence"/>
</dbReference>
<feature type="domain" description="PPM-type phosphatase" evidence="17">
    <location>
        <begin position="366"/>
        <end position="586"/>
    </location>
</feature>
<evidence type="ECO:0000256" key="2">
    <source>
        <dbReference type="ARBA" id="ARBA00022553"/>
    </source>
</evidence>
<dbReference type="GO" id="GO:0005524">
    <property type="term" value="F:ATP binding"/>
    <property type="evidence" value="ECO:0007669"/>
    <property type="project" value="UniProtKB-KW"/>
</dbReference>
<name>A0A7Z0C656_9ACTN</name>
<evidence type="ECO:0000256" key="15">
    <source>
        <dbReference type="ARBA" id="ARBA00081350"/>
    </source>
</evidence>
<evidence type="ECO:0000313" key="19">
    <source>
        <dbReference type="Proteomes" id="UP000537326"/>
    </source>
</evidence>
<dbReference type="PANTHER" id="PTHR43156:SF2">
    <property type="entry name" value="STAGE II SPORULATION PROTEIN E"/>
    <property type="match status" value="1"/>
</dbReference>
<dbReference type="GO" id="GO:0046872">
    <property type="term" value="F:metal ion binding"/>
    <property type="evidence" value="ECO:0007669"/>
    <property type="project" value="UniProtKB-KW"/>
</dbReference>
<evidence type="ECO:0000256" key="5">
    <source>
        <dbReference type="ARBA" id="ARBA00022741"/>
    </source>
</evidence>
<keyword evidence="10" id="KW-0904">Protein phosphatase</keyword>
<sequence length="587" mass="63764">MLRVDLGAGDVGVDESFDRYARIVRRALDVPVALVSLVERDRQVFVGAVGLEPELQEARQTPLTHSFCQWVVHDQAPVVTSDARLDERLRDNLAIPDLGVVAYAGHPLRDHTGRIIGSLCAIDTEPREWDEASLQVLGDLAAACSTEIAQRSMRTLATRTAQEAESLSRRSAVLLALSQSLSTARSLVEVAIAVEQVAVEHLGCLRAGLWLTDDGSPSRAADLPLRDFEVGRLNYIPQISDSWHSAQLNRVLRADDSNPLGEALLSNRPVWFRDRAEQNEVYGHLDLRAQVGEARAFLPLGYAGQSLGAMAMIWDHPKELTGDELATITALASYTSQALSRALLLQEQSDALVVLQSALLPRLPDTGELEMAARYRPAAARGQVGGDWYDAVVMPSGATSLMIGDVVGHDIGAAATMGQMRTTLRALAWAVDDPPSRQVLRLEEAMLDLGVEGMATLVYGRIEEPGIDGSRVLRWTNAGHPPPLLVHPDGSARYLEDRAGDLMLGVLPDAHRTDNRTDVPRGSLLLLYTDGLVERRGEDLDQGLTRLRVSATAHAALPSEAFLDQVLHDLHDGELADDVAVLAVRFG</sequence>
<dbReference type="SUPFAM" id="SSF81606">
    <property type="entry name" value="PP2C-like"/>
    <property type="match status" value="1"/>
</dbReference>
<keyword evidence="11" id="KW-0464">Manganese</keyword>
<dbReference type="Pfam" id="PF13185">
    <property type="entry name" value="GAF_2"/>
    <property type="match status" value="1"/>
</dbReference>
<evidence type="ECO:0000259" key="17">
    <source>
        <dbReference type="SMART" id="SM00331"/>
    </source>
</evidence>
<keyword evidence="5" id="KW-0547">Nucleotide-binding</keyword>
<dbReference type="InterPro" id="IPR029016">
    <property type="entry name" value="GAF-like_dom_sf"/>
</dbReference>
<dbReference type="RefSeq" id="WP_179532450.1">
    <property type="nucleotide sequence ID" value="NZ_BAAAPP010000014.1"/>
</dbReference>
<evidence type="ECO:0000256" key="3">
    <source>
        <dbReference type="ARBA" id="ARBA00022679"/>
    </source>
</evidence>
<comment type="function">
    <text evidence="13">Primarily acts as an independent SigF regulator that is sensitive to the osmosensory signal, mediating the cross talk of PknD with the SigF regulon. Possesses both phosphatase and kinase activities. The kinase domain functions as a classic anti-sigma factor-like kinase to phosphorylate the anti-anti-sigma factor domain at the canonical regulatory site, and the phosphatase domain antagonizes this activity.</text>
</comment>
<evidence type="ECO:0000256" key="7">
    <source>
        <dbReference type="ARBA" id="ARBA00022801"/>
    </source>
</evidence>
<keyword evidence="3" id="KW-0808">Transferase</keyword>
<dbReference type="InterPro" id="IPR052016">
    <property type="entry name" value="Bact_Sigma-Reg"/>
</dbReference>
<dbReference type="EC" id="3.1.3.16" evidence="1"/>
<proteinExistence type="predicted"/>
<evidence type="ECO:0000259" key="16">
    <source>
        <dbReference type="SMART" id="SM00065"/>
    </source>
</evidence>
<reference evidence="18 19" key="1">
    <citation type="submission" date="2020-07" db="EMBL/GenBank/DDBJ databases">
        <title>Sequencing the genomes of 1000 actinobacteria strains.</title>
        <authorList>
            <person name="Klenk H.-P."/>
        </authorList>
    </citation>
    <scope>NUCLEOTIDE SEQUENCE [LARGE SCALE GENOMIC DNA]</scope>
    <source>
        <strain evidence="18 19">DSM 18248</strain>
    </source>
</reference>
<dbReference type="GO" id="GO:0016301">
    <property type="term" value="F:kinase activity"/>
    <property type="evidence" value="ECO:0007669"/>
    <property type="project" value="UniProtKB-KW"/>
</dbReference>
<evidence type="ECO:0000256" key="11">
    <source>
        <dbReference type="ARBA" id="ARBA00023211"/>
    </source>
</evidence>
<comment type="caution">
    <text evidence="18">The sequence shown here is derived from an EMBL/GenBank/DDBJ whole genome shotgun (WGS) entry which is preliminary data.</text>
</comment>
<dbReference type="EMBL" id="JACBZI010000001">
    <property type="protein sequence ID" value="NYI11816.1"/>
    <property type="molecule type" value="Genomic_DNA"/>
</dbReference>
<evidence type="ECO:0000256" key="13">
    <source>
        <dbReference type="ARBA" id="ARBA00056274"/>
    </source>
</evidence>
<keyword evidence="4" id="KW-0479">Metal-binding</keyword>
<organism evidence="18 19">
    <name type="scientific">Nocardioides marinus</name>
    <dbReference type="NCBI Taxonomy" id="374514"/>
    <lineage>
        <taxon>Bacteria</taxon>
        <taxon>Bacillati</taxon>
        <taxon>Actinomycetota</taxon>
        <taxon>Actinomycetes</taxon>
        <taxon>Propionibacteriales</taxon>
        <taxon>Nocardioidaceae</taxon>
        <taxon>Nocardioides</taxon>
    </lineage>
</organism>
<dbReference type="InterPro" id="IPR003018">
    <property type="entry name" value="GAF"/>
</dbReference>
<keyword evidence="8" id="KW-0067">ATP-binding</keyword>
<evidence type="ECO:0000256" key="10">
    <source>
        <dbReference type="ARBA" id="ARBA00022912"/>
    </source>
</evidence>
<dbReference type="InterPro" id="IPR001932">
    <property type="entry name" value="PPM-type_phosphatase-like_dom"/>
</dbReference>
<dbReference type="InterPro" id="IPR036457">
    <property type="entry name" value="PPM-type-like_dom_sf"/>
</dbReference>
<evidence type="ECO:0000256" key="6">
    <source>
        <dbReference type="ARBA" id="ARBA00022777"/>
    </source>
</evidence>
<keyword evidence="2" id="KW-0597">Phosphoprotein</keyword>
<dbReference type="Pfam" id="PF01590">
    <property type="entry name" value="GAF"/>
    <property type="match status" value="1"/>
</dbReference>
<gene>
    <name evidence="18" type="ORF">BKA05_003331</name>
</gene>
<evidence type="ECO:0000256" key="12">
    <source>
        <dbReference type="ARBA" id="ARBA00047761"/>
    </source>
</evidence>
<dbReference type="Gene3D" id="3.30.450.40">
    <property type="match status" value="2"/>
</dbReference>
<dbReference type="FunFam" id="3.60.40.10:FF:000005">
    <property type="entry name" value="Serine/threonine protein phosphatase"/>
    <property type="match status" value="1"/>
</dbReference>
<dbReference type="PANTHER" id="PTHR43156">
    <property type="entry name" value="STAGE II SPORULATION PROTEIN E-RELATED"/>
    <property type="match status" value="1"/>
</dbReference>
<dbReference type="AlphaFoldDB" id="A0A7Z0C656"/>
<evidence type="ECO:0000256" key="8">
    <source>
        <dbReference type="ARBA" id="ARBA00022840"/>
    </source>
</evidence>
<dbReference type="SUPFAM" id="SSF55781">
    <property type="entry name" value="GAF domain-like"/>
    <property type="match status" value="2"/>
</dbReference>
<dbReference type="Pfam" id="PF07228">
    <property type="entry name" value="SpoIIE"/>
    <property type="match status" value="1"/>
</dbReference>
<accession>A0A7Z0C656</accession>
<keyword evidence="9" id="KW-0460">Magnesium</keyword>